<dbReference type="InterPro" id="IPR020841">
    <property type="entry name" value="PKS_Beta-ketoAc_synthase_dom"/>
</dbReference>
<dbReference type="Gene3D" id="1.10.1200.10">
    <property type="entry name" value="ACP-like"/>
    <property type="match status" value="1"/>
</dbReference>
<dbReference type="InterPro" id="IPR016035">
    <property type="entry name" value="Acyl_Trfase/lysoPLipase"/>
</dbReference>
<protein>
    <submittedName>
        <fullName evidence="9">Short-chain dehydrogenase</fullName>
    </submittedName>
</protein>
<dbReference type="InterPro" id="IPR016039">
    <property type="entry name" value="Thiolase-like"/>
</dbReference>
<dbReference type="InterPro" id="IPR014043">
    <property type="entry name" value="Acyl_transferase_dom"/>
</dbReference>
<dbReference type="SMART" id="SM00827">
    <property type="entry name" value="PKS_AT"/>
    <property type="match status" value="1"/>
</dbReference>
<evidence type="ECO:0000259" key="7">
    <source>
        <dbReference type="PROSITE" id="PS50075"/>
    </source>
</evidence>
<dbReference type="InterPro" id="IPR016036">
    <property type="entry name" value="Malonyl_transacylase_ACP-bd"/>
</dbReference>
<dbReference type="Pfam" id="PF02801">
    <property type="entry name" value="Ketoacyl-synt_C"/>
    <property type="match status" value="1"/>
</dbReference>
<dbReference type="InterPro" id="IPR013968">
    <property type="entry name" value="PKS_KR"/>
</dbReference>
<dbReference type="Proteomes" id="UP000249396">
    <property type="component" value="Unassembled WGS sequence"/>
</dbReference>
<keyword evidence="5" id="KW-0808">Transferase</keyword>
<dbReference type="GO" id="GO:0005737">
    <property type="term" value="C:cytoplasm"/>
    <property type="evidence" value="ECO:0007669"/>
    <property type="project" value="TreeGrafter"/>
</dbReference>
<dbReference type="Gene3D" id="3.40.47.10">
    <property type="match status" value="1"/>
</dbReference>
<evidence type="ECO:0000313" key="10">
    <source>
        <dbReference type="Proteomes" id="UP000249396"/>
    </source>
</evidence>
<feature type="domain" description="Carrier" evidence="7">
    <location>
        <begin position="1501"/>
        <end position="1577"/>
    </location>
</feature>
<dbReference type="SMART" id="SM01294">
    <property type="entry name" value="PKS_PP_betabranch"/>
    <property type="match status" value="1"/>
</dbReference>
<dbReference type="GO" id="GO:0005886">
    <property type="term" value="C:plasma membrane"/>
    <property type="evidence" value="ECO:0007669"/>
    <property type="project" value="TreeGrafter"/>
</dbReference>
<dbReference type="PROSITE" id="PS50075">
    <property type="entry name" value="CARRIER"/>
    <property type="match status" value="1"/>
</dbReference>
<dbReference type="Gene3D" id="3.40.366.10">
    <property type="entry name" value="Malonyl-Coenzyme A Acyl Carrier Protein, domain 2"/>
    <property type="match status" value="1"/>
</dbReference>
<dbReference type="InterPro" id="IPR036291">
    <property type="entry name" value="NAD(P)-bd_dom_sf"/>
</dbReference>
<dbReference type="Pfam" id="PF00698">
    <property type="entry name" value="Acyl_transf_1"/>
    <property type="match status" value="1"/>
</dbReference>
<dbReference type="SUPFAM" id="SSF51735">
    <property type="entry name" value="NAD(P)-binding Rossmann-fold domains"/>
    <property type="match status" value="2"/>
</dbReference>
<dbReference type="FunFam" id="3.40.47.10:FF:000019">
    <property type="entry name" value="Polyketide synthase type I"/>
    <property type="match status" value="1"/>
</dbReference>
<evidence type="ECO:0000256" key="6">
    <source>
        <dbReference type="ARBA" id="ARBA00054155"/>
    </source>
</evidence>
<evidence type="ECO:0000256" key="1">
    <source>
        <dbReference type="ARBA" id="ARBA00005194"/>
    </source>
</evidence>
<dbReference type="InterPro" id="IPR014030">
    <property type="entry name" value="Ketoacyl_synth_N"/>
</dbReference>
<dbReference type="InterPro" id="IPR001227">
    <property type="entry name" value="Ac_transferase_dom_sf"/>
</dbReference>
<dbReference type="GO" id="GO:0004315">
    <property type="term" value="F:3-oxoacyl-[acyl-carrier-protein] synthase activity"/>
    <property type="evidence" value="ECO:0007669"/>
    <property type="project" value="InterPro"/>
</dbReference>
<dbReference type="PANTHER" id="PTHR43775">
    <property type="entry name" value="FATTY ACID SYNTHASE"/>
    <property type="match status" value="1"/>
</dbReference>
<dbReference type="GO" id="GO:0006633">
    <property type="term" value="P:fatty acid biosynthetic process"/>
    <property type="evidence" value="ECO:0007669"/>
    <property type="project" value="UniProtKB-UniPathway"/>
</dbReference>
<dbReference type="Pfam" id="PF08659">
    <property type="entry name" value="KR"/>
    <property type="match status" value="1"/>
</dbReference>
<dbReference type="Pfam" id="PF00109">
    <property type="entry name" value="ketoacyl-synt"/>
    <property type="match status" value="1"/>
</dbReference>
<comment type="function">
    <text evidence="6">Involved in production of the polyketide antibiotic thailandamide.</text>
</comment>
<accession>A0A2W4RC97</accession>
<dbReference type="InterPro" id="IPR006162">
    <property type="entry name" value="Ppantetheine_attach_site"/>
</dbReference>
<sequence length="1628" mass="175773">MNTHQTHDDSATKRALLAIKQLQAKLGVLEQARSEPIAIIGMSCRFPGGGNDPELFWSSLRDGVDATVDIPKERWDCDVYHDPDPEAAGCMYVRRASLIDRVDGFDADFFGISPREAEMLDPQQRLLLEVSWEAIERAAISPLLLHNSQTGIFIGSEHHDYLHEAFYPLSEANVYTGTGNMPSMDSGRLAYFLGTQGPTLTVDTACSASLVALHLAVQSLRVAECELALVGGANLILVPHMSIIGSRARALAPDGRSKAFAAAADGYGRGEGCGVLVLKRLADAVNNHDQILAVIRGSAVNHDGRSSGLTVPNGVSQQKLIRQALANGKLTPGEIGYIEAHGTGTVLGDPIEVDALHAVFGERTEPLVLGSVKTNIGHLEAAAGVAGVIKTVLALQHAQIPPHLHFTEPNPHVAWDQLSMVVPTTLRPWPRLKKRIAGISSFSLSGTNAHVIIEEAPAMPARPAAIEPPLYLLTLSAKTETALRALAQHYAECLDKRQQTAADRGDGWCLGDICFTTHQGRAHFAHRLGVAAATLGQAQARLEAFVRGEMPLGIVQGDVSAPTPPKIAFLFTGQGSQYVGMGKRLYETQPIFRQALDRCGELLAPLLGQSLTALMFGEGQGETALEETCHTQPALFALEYALAQVWLSWGIRPDVMIGHSVGEYVAACLAGIFSLDDGIKLIAARGRLMQALPRDGAMVAVGADEQRVAAAVAPFLGEVAIAAVNGPQNTVISGKAGRIQAIAADFQSSGFKATLLAVSHAFHSPLMEPMLEEFAEVARTVHYAPPQIELISNLTGEPASDDIATPGYWCRHIREPVRFAAGMQTLRRQGCAVFIETGPKPVLLGMGRQCLEPGVPSENPLLWLPSLNKAQDDWQTMFGALAHLYAHGVAIDWARVDAGQDYRRVILPTYPFQRRSHWIKRHAQGYKESNTGELHTPLIGLLHKGDTQQLTALLRHSGQFSEQQHTLLPQLAEALIRQQQRHVAEQSGMGSQDMAERVYEVEWRVMQRQERSLPLLPSGAWLILADPTGVGAALATLLREQRQDCHLAYAGENWNQQNGVWILNPAKPDDFQRLLAEIALVGPLQGVIHLWSLDAATADALTDSELQAAQCLVCASTLHLLQALRQRMLQPRLWFATRGAVAVVNAATGVAQSSLWGLARVVALETPQLWGGILDLDPETAFADAESCMDAAGILLTELWDAQGEDQLAFRAGQRYVARLVHSTVDFALPQAQAVCADATYLITGGLGALGLQVAEWLIGQGARHLVLTGRSGLEGRREVIEPLLRDADIQVRKADMANAEDVGMLLEEINATMPPLRGIIHAAGVLDDGILLQQTWAQFQRVMAPKVAGSWNLYRQTCLLALDFFVLFSSGASLLGSAGQGSYAAANAFMDGLAAYGRRQGVPAVSICWGSWANSGMGVRGNSQGERLLEPVMGMRILQRVLSALATRSIAACVGVIDMDWPAFADALQTSSPFLSMLVQAPTAAPLSFMPRLRDAPPHERIDLLRNHLKIEVARVLGAQELPAARRGFFDMGMDSLMALQLSNRLQSSLGIVLPSTLVFEYPSVEALTDYLLEQMPAFDELPTPGIQAVAAASGRDDELAAIRQMSEAELEALIDQEIAEFTGASQ</sequence>
<dbReference type="SUPFAM" id="SSF52151">
    <property type="entry name" value="FabD/lysophospholipase-like"/>
    <property type="match status" value="1"/>
</dbReference>
<dbReference type="PROSITE" id="PS00606">
    <property type="entry name" value="KS3_1"/>
    <property type="match status" value="1"/>
</dbReference>
<dbReference type="Pfam" id="PF22621">
    <property type="entry name" value="CurL-like_PKS_C"/>
    <property type="match status" value="1"/>
</dbReference>
<evidence type="ECO:0000313" key="9">
    <source>
        <dbReference type="EMBL" id="PZN81691.1"/>
    </source>
</evidence>
<organism evidence="9 10">
    <name type="scientific">Candidatus Methylumidiphilus alinenensis</name>
    <dbReference type="NCBI Taxonomy" id="2202197"/>
    <lineage>
        <taxon>Bacteria</taxon>
        <taxon>Pseudomonadati</taxon>
        <taxon>Pseudomonadota</taxon>
        <taxon>Gammaproteobacteria</taxon>
        <taxon>Methylococcales</taxon>
        <taxon>Candidatus Methylumidiphilus</taxon>
    </lineage>
</organism>
<dbReference type="Gene3D" id="3.30.70.3290">
    <property type="match status" value="1"/>
</dbReference>
<dbReference type="UniPathway" id="UPA00094"/>
<name>A0A2W4RC97_9GAMM</name>
<evidence type="ECO:0000256" key="2">
    <source>
        <dbReference type="ARBA" id="ARBA00006484"/>
    </source>
</evidence>
<dbReference type="Gene3D" id="3.40.50.720">
    <property type="entry name" value="NAD(P)-binding Rossmann-like Domain"/>
    <property type="match status" value="1"/>
</dbReference>
<dbReference type="PROSITE" id="PS52004">
    <property type="entry name" value="KS3_2"/>
    <property type="match status" value="1"/>
</dbReference>
<dbReference type="Pfam" id="PF00550">
    <property type="entry name" value="PP-binding"/>
    <property type="match status" value="1"/>
</dbReference>
<dbReference type="SUPFAM" id="SSF55048">
    <property type="entry name" value="Probable ACP-binding domain of malonyl-CoA ACP transacylase"/>
    <property type="match status" value="1"/>
</dbReference>
<proteinExistence type="inferred from homology"/>
<dbReference type="InterPro" id="IPR057326">
    <property type="entry name" value="KR_dom"/>
</dbReference>
<feature type="domain" description="Ketosynthase family 3 (KS3)" evidence="8">
    <location>
        <begin position="34"/>
        <end position="455"/>
    </location>
</feature>
<keyword evidence="3" id="KW-0596">Phosphopantetheine</keyword>
<reference evidence="9 10" key="1">
    <citation type="journal article" date="2018" name="Aquat. Microb. Ecol.">
        <title>Gammaproteobacterial methanotrophs dominate.</title>
        <authorList>
            <person name="Rissanen A.J."/>
            <person name="Saarenheimo J."/>
            <person name="Tiirola M."/>
            <person name="Peura S."/>
            <person name="Aalto S.L."/>
            <person name="Karvinen A."/>
            <person name="Nykanen H."/>
        </authorList>
    </citation>
    <scope>NUCLEOTIDE SEQUENCE [LARGE SCALE GENOMIC DNA]</scope>
    <source>
        <strain evidence="9">AMbin10</strain>
    </source>
</reference>
<dbReference type="PROSITE" id="PS00012">
    <property type="entry name" value="PHOSPHOPANTETHEINE"/>
    <property type="match status" value="1"/>
</dbReference>
<comment type="pathway">
    <text evidence="1">Lipid metabolism; fatty acid biosynthesis.</text>
</comment>
<dbReference type="CDD" id="cd00833">
    <property type="entry name" value="PKS"/>
    <property type="match status" value="1"/>
</dbReference>
<gene>
    <name evidence="9" type="ORF">DM484_07830</name>
</gene>
<dbReference type="InterPro" id="IPR009081">
    <property type="entry name" value="PP-bd_ACP"/>
</dbReference>
<dbReference type="SUPFAM" id="SSF47336">
    <property type="entry name" value="ACP-like"/>
    <property type="match status" value="1"/>
</dbReference>
<dbReference type="EMBL" id="QJPH01000259">
    <property type="protein sequence ID" value="PZN81691.1"/>
    <property type="molecule type" value="Genomic_DNA"/>
</dbReference>
<dbReference type="InterPro" id="IPR036736">
    <property type="entry name" value="ACP-like_sf"/>
</dbReference>
<dbReference type="SMART" id="SM00823">
    <property type="entry name" value="PKS_PP"/>
    <property type="match status" value="1"/>
</dbReference>
<dbReference type="GO" id="GO:0031177">
    <property type="term" value="F:phosphopantetheine binding"/>
    <property type="evidence" value="ECO:0007669"/>
    <property type="project" value="InterPro"/>
</dbReference>
<dbReference type="SUPFAM" id="SSF53901">
    <property type="entry name" value="Thiolase-like"/>
    <property type="match status" value="1"/>
</dbReference>
<dbReference type="InterPro" id="IPR020806">
    <property type="entry name" value="PKS_PP-bd"/>
</dbReference>
<comment type="similarity">
    <text evidence="2">Belongs to the short-chain dehydrogenases/reductases (SDR) family.</text>
</comment>
<dbReference type="InterPro" id="IPR018201">
    <property type="entry name" value="Ketoacyl_synth_AS"/>
</dbReference>
<dbReference type="InterPro" id="IPR014031">
    <property type="entry name" value="Ketoacyl_synth_C"/>
</dbReference>
<comment type="caution">
    <text evidence="9">The sequence shown here is derived from an EMBL/GenBank/DDBJ whole genome shotgun (WGS) entry which is preliminary data.</text>
</comment>
<evidence type="ECO:0000256" key="5">
    <source>
        <dbReference type="ARBA" id="ARBA00022679"/>
    </source>
</evidence>
<dbReference type="InterPro" id="IPR050091">
    <property type="entry name" value="PKS_NRPS_Biosynth_Enz"/>
</dbReference>
<dbReference type="SMART" id="SM00825">
    <property type="entry name" value="PKS_KS"/>
    <property type="match status" value="1"/>
</dbReference>
<dbReference type="SMART" id="SM00822">
    <property type="entry name" value="PKS_KR"/>
    <property type="match status" value="1"/>
</dbReference>
<dbReference type="CDD" id="cd08955">
    <property type="entry name" value="KR_2_FAS_SDR_x"/>
    <property type="match status" value="1"/>
</dbReference>
<keyword evidence="4" id="KW-0597">Phosphoprotein</keyword>
<dbReference type="FunFam" id="3.40.366.10:FF:000002">
    <property type="entry name" value="Probable polyketide synthase 2"/>
    <property type="match status" value="1"/>
</dbReference>
<evidence type="ECO:0000256" key="3">
    <source>
        <dbReference type="ARBA" id="ARBA00022450"/>
    </source>
</evidence>
<evidence type="ECO:0000259" key="8">
    <source>
        <dbReference type="PROSITE" id="PS52004"/>
    </source>
</evidence>
<evidence type="ECO:0000256" key="4">
    <source>
        <dbReference type="ARBA" id="ARBA00022553"/>
    </source>
</evidence>
<dbReference type="PANTHER" id="PTHR43775:SF51">
    <property type="entry name" value="INACTIVE PHENOLPHTHIOCEROL SYNTHESIS POLYKETIDE SYNTHASE TYPE I PKS1-RELATED"/>
    <property type="match status" value="1"/>
</dbReference>
<dbReference type="GO" id="GO:0071770">
    <property type="term" value="P:DIM/DIP cell wall layer assembly"/>
    <property type="evidence" value="ECO:0007669"/>
    <property type="project" value="TreeGrafter"/>
</dbReference>
<dbReference type="GO" id="GO:0004312">
    <property type="term" value="F:fatty acid synthase activity"/>
    <property type="evidence" value="ECO:0007669"/>
    <property type="project" value="TreeGrafter"/>
</dbReference>